<dbReference type="InterPro" id="IPR000415">
    <property type="entry name" value="Nitroreductase-like"/>
</dbReference>
<dbReference type="Proteomes" id="UP001557484">
    <property type="component" value="Unassembled WGS sequence"/>
</dbReference>
<keyword evidence="7 8" id="KW-0520">NAD</keyword>
<evidence type="ECO:0000313" key="11">
    <source>
        <dbReference type="Proteomes" id="UP001557484"/>
    </source>
</evidence>
<proteinExistence type="inferred from homology"/>
<dbReference type="PANTHER" id="PTHR43821">
    <property type="entry name" value="NAD(P)H NITROREDUCTASE YDJA-RELATED"/>
    <property type="match status" value="1"/>
</dbReference>
<dbReference type="Gene3D" id="3.40.109.10">
    <property type="entry name" value="NADH Oxidase"/>
    <property type="match status" value="1"/>
</dbReference>
<organism evidence="10 11">
    <name type="scientific">Zhongshania arctica</name>
    <dbReference type="NCBI Taxonomy" id="3238302"/>
    <lineage>
        <taxon>Bacteria</taxon>
        <taxon>Pseudomonadati</taxon>
        <taxon>Pseudomonadota</taxon>
        <taxon>Gammaproteobacteria</taxon>
        <taxon>Cellvibrionales</taxon>
        <taxon>Spongiibacteraceae</taxon>
        <taxon>Zhongshania</taxon>
    </lineage>
</organism>
<dbReference type="PIRSF" id="PIRSF000232">
    <property type="entry name" value="YdjA"/>
    <property type="match status" value="1"/>
</dbReference>
<keyword evidence="4 8" id="KW-0288">FMN</keyword>
<evidence type="ECO:0000256" key="8">
    <source>
        <dbReference type="PIRNR" id="PIRNR000232"/>
    </source>
</evidence>
<gene>
    <name evidence="10" type="ORF">AB4875_12425</name>
</gene>
<dbReference type="CDD" id="cd02135">
    <property type="entry name" value="YdjA-like"/>
    <property type="match status" value="1"/>
</dbReference>
<dbReference type="InterPro" id="IPR026021">
    <property type="entry name" value="YdjA-like"/>
</dbReference>
<evidence type="ECO:0000256" key="1">
    <source>
        <dbReference type="ARBA" id="ARBA00001917"/>
    </source>
</evidence>
<keyword evidence="3 8" id="KW-0285">Flavoprotein</keyword>
<evidence type="ECO:0000256" key="6">
    <source>
        <dbReference type="ARBA" id="ARBA00023002"/>
    </source>
</evidence>
<feature type="domain" description="Nitroreductase" evidence="9">
    <location>
        <begin position="21"/>
        <end position="163"/>
    </location>
</feature>
<comment type="caution">
    <text evidence="10">The sequence shown here is derived from an EMBL/GenBank/DDBJ whole genome shotgun (WGS) entry which is preliminary data.</text>
</comment>
<dbReference type="InterPro" id="IPR052530">
    <property type="entry name" value="NAD(P)H_nitroreductase"/>
</dbReference>
<dbReference type="SUPFAM" id="SSF55469">
    <property type="entry name" value="FMN-dependent nitroreductase-like"/>
    <property type="match status" value="1"/>
</dbReference>
<dbReference type="PANTHER" id="PTHR43821:SF1">
    <property type="entry name" value="NAD(P)H NITROREDUCTASE YDJA-RELATED"/>
    <property type="match status" value="1"/>
</dbReference>
<keyword evidence="11" id="KW-1185">Reference proteome</keyword>
<keyword evidence="5 8" id="KW-0521">NADP</keyword>
<comment type="cofactor">
    <cofactor evidence="1 8">
        <name>FMN</name>
        <dbReference type="ChEBI" id="CHEBI:58210"/>
    </cofactor>
</comment>
<dbReference type="EC" id="1.-.-.-" evidence="8"/>
<protein>
    <recommendedName>
        <fullName evidence="8">Putative NAD(P)H nitroreductase</fullName>
        <ecNumber evidence="8">1.-.-.-</ecNumber>
    </recommendedName>
</protein>
<dbReference type="RefSeq" id="WP_368376375.1">
    <property type="nucleotide sequence ID" value="NZ_JBFRYB010000001.1"/>
</dbReference>
<evidence type="ECO:0000313" key="10">
    <source>
        <dbReference type="EMBL" id="MEX1666292.1"/>
    </source>
</evidence>
<name>A0ABV3TXD6_9GAMM</name>
<keyword evidence="6 8" id="KW-0560">Oxidoreductase</keyword>
<dbReference type="EMBL" id="JBFRYB010000001">
    <property type="protein sequence ID" value="MEX1666292.1"/>
    <property type="molecule type" value="Genomic_DNA"/>
</dbReference>
<evidence type="ECO:0000256" key="2">
    <source>
        <dbReference type="ARBA" id="ARBA00007118"/>
    </source>
</evidence>
<dbReference type="InterPro" id="IPR029479">
    <property type="entry name" value="Nitroreductase"/>
</dbReference>
<evidence type="ECO:0000256" key="4">
    <source>
        <dbReference type="ARBA" id="ARBA00022643"/>
    </source>
</evidence>
<reference evidence="10 11" key="1">
    <citation type="journal article" date="2011" name="Int. J. Syst. Evol. Microbiol.">
        <title>Zhongshania antarctica gen. nov., sp. nov. and Zhongshania guokunii sp. nov., gammaproteobacteria respectively isolated from coastal attached (fast) ice and surface seawater of the Antarctic.</title>
        <authorList>
            <person name="Li H.J."/>
            <person name="Zhang X.Y."/>
            <person name="Chen C.X."/>
            <person name="Zhang Y.J."/>
            <person name="Gao Z.M."/>
            <person name="Yu Y."/>
            <person name="Chen X.L."/>
            <person name="Chen B."/>
            <person name="Zhang Y.Z."/>
        </authorList>
    </citation>
    <scope>NUCLEOTIDE SEQUENCE [LARGE SCALE GENOMIC DNA]</scope>
    <source>
        <strain evidence="10 11">R06B22</strain>
    </source>
</reference>
<evidence type="ECO:0000256" key="3">
    <source>
        <dbReference type="ARBA" id="ARBA00022630"/>
    </source>
</evidence>
<dbReference type="Pfam" id="PF00881">
    <property type="entry name" value="Nitroreductase"/>
    <property type="match status" value="1"/>
</dbReference>
<accession>A0ABV3TXD6</accession>
<evidence type="ECO:0000256" key="7">
    <source>
        <dbReference type="ARBA" id="ARBA00023027"/>
    </source>
</evidence>
<sequence length="186" mass="20234">MDALTLLKSRNSAARLCAPGPDDNALAEIFASASRAPDHGRLRPWRFLLVRGDALSALGELFADAAQERDSSVNEADLLRCRQQPLRAPLILVVIACISEHPTVPRIEQQLSAGCAAYGALLAAEALGYAGIWRTGANAFDQIVHRGLDLESHEEISGFLYLGTRGGQSKPLPELAQTDFMKEWRQ</sequence>
<comment type="similarity">
    <text evidence="2 8">Belongs to the nitroreductase family.</text>
</comment>
<evidence type="ECO:0000256" key="5">
    <source>
        <dbReference type="ARBA" id="ARBA00022857"/>
    </source>
</evidence>
<evidence type="ECO:0000259" key="9">
    <source>
        <dbReference type="Pfam" id="PF00881"/>
    </source>
</evidence>